<evidence type="ECO:0000313" key="1">
    <source>
        <dbReference type="EMBL" id="GAH97813.1"/>
    </source>
</evidence>
<comment type="caution">
    <text evidence="1">The sequence shown here is derived from an EMBL/GenBank/DDBJ whole genome shotgun (WGS) entry which is preliminary data.</text>
</comment>
<dbReference type="AlphaFoldDB" id="X1LUI7"/>
<gene>
    <name evidence="1" type="ORF">S03H2_69485</name>
</gene>
<feature type="non-terminal residue" evidence="1">
    <location>
        <position position="1"/>
    </location>
</feature>
<name>X1LUI7_9ZZZZ</name>
<sequence>HFIFINLFSNIIIIQVYLNVCIYPNTININ</sequence>
<proteinExistence type="predicted"/>
<organism evidence="1">
    <name type="scientific">marine sediment metagenome</name>
    <dbReference type="NCBI Taxonomy" id="412755"/>
    <lineage>
        <taxon>unclassified sequences</taxon>
        <taxon>metagenomes</taxon>
        <taxon>ecological metagenomes</taxon>
    </lineage>
</organism>
<protein>
    <submittedName>
        <fullName evidence="1">Uncharacterized protein</fullName>
    </submittedName>
</protein>
<dbReference type="EMBL" id="BARU01045921">
    <property type="protein sequence ID" value="GAH97813.1"/>
    <property type="molecule type" value="Genomic_DNA"/>
</dbReference>
<accession>X1LUI7</accession>
<reference evidence="1" key="1">
    <citation type="journal article" date="2014" name="Front. Microbiol.">
        <title>High frequency of phylogenetically diverse reductive dehalogenase-homologous genes in deep subseafloor sedimentary metagenomes.</title>
        <authorList>
            <person name="Kawai M."/>
            <person name="Futagami T."/>
            <person name="Toyoda A."/>
            <person name="Takaki Y."/>
            <person name="Nishi S."/>
            <person name="Hori S."/>
            <person name="Arai W."/>
            <person name="Tsubouchi T."/>
            <person name="Morono Y."/>
            <person name="Uchiyama I."/>
            <person name="Ito T."/>
            <person name="Fujiyama A."/>
            <person name="Inagaki F."/>
            <person name="Takami H."/>
        </authorList>
    </citation>
    <scope>NUCLEOTIDE SEQUENCE</scope>
    <source>
        <strain evidence="1">Expedition CK06-06</strain>
    </source>
</reference>